<feature type="domain" description="ABC-transporter extension" evidence="4">
    <location>
        <begin position="24"/>
        <end position="94"/>
    </location>
</feature>
<dbReference type="InterPro" id="IPR027417">
    <property type="entry name" value="P-loop_NTPase"/>
</dbReference>
<dbReference type="EMBL" id="JADNRY010000285">
    <property type="protein sequence ID" value="KAF9059669.1"/>
    <property type="molecule type" value="Genomic_DNA"/>
</dbReference>
<gene>
    <name evidence="5" type="ORF">BDP27DRAFT_1238260</name>
</gene>
<evidence type="ECO:0000256" key="3">
    <source>
        <dbReference type="ARBA" id="ARBA00022840"/>
    </source>
</evidence>
<dbReference type="Pfam" id="PF12848">
    <property type="entry name" value="ABC_tran_Xtn"/>
    <property type="match status" value="1"/>
</dbReference>
<evidence type="ECO:0000313" key="6">
    <source>
        <dbReference type="Proteomes" id="UP000772434"/>
    </source>
</evidence>
<organism evidence="5 6">
    <name type="scientific">Rhodocollybia butyracea</name>
    <dbReference type="NCBI Taxonomy" id="206335"/>
    <lineage>
        <taxon>Eukaryota</taxon>
        <taxon>Fungi</taxon>
        <taxon>Dikarya</taxon>
        <taxon>Basidiomycota</taxon>
        <taxon>Agaricomycotina</taxon>
        <taxon>Agaricomycetes</taxon>
        <taxon>Agaricomycetidae</taxon>
        <taxon>Agaricales</taxon>
        <taxon>Marasmiineae</taxon>
        <taxon>Omphalotaceae</taxon>
        <taxon>Rhodocollybia</taxon>
    </lineage>
</organism>
<keyword evidence="1" id="KW-0677">Repeat</keyword>
<dbReference type="PANTHER" id="PTHR19211">
    <property type="entry name" value="ATP-BINDING TRANSPORT PROTEIN-RELATED"/>
    <property type="match status" value="1"/>
</dbReference>
<proteinExistence type="predicted"/>
<evidence type="ECO:0000256" key="2">
    <source>
        <dbReference type="ARBA" id="ARBA00022741"/>
    </source>
</evidence>
<evidence type="ECO:0000259" key="4">
    <source>
        <dbReference type="Pfam" id="PF12848"/>
    </source>
</evidence>
<dbReference type="InterPro" id="IPR050611">
    <property type="entry name" value="ABCF"/>
</dbReference>
<dbReference type="InterPro" id="IPR032781">
    <property type="entry name" value="ABC_tran_Xtn"/>
</dbReference>
<protein>
    <recommendedName>
        <fullName evidence="4">ABC-transporter extension domain-containing protein</fullName>
    </recommendedName>
</protein>
<keyword evidence="6" id="KW-1185">Reference proteome</keyword>
<evidence type="ECO:0000256" key="1">
    <source>
        <dbReference type="ARBA" id="ARBA00022737"/>
    </source>
</evidence>
<dbReference type="PANTHER" id="PTHR19211:SF135">
    <property type="entry name" value="ATPASE, PUTATIVE (AFU_ORTHOLOGUE AFUA_1G16440)-RELATED"/>
    <property type="match status" value="1"/>
</dbReference>
<dbReference type="Gene3D" id="3.40.50.300">
    <property type="entry name" value="P-loop containing nucleotide triphosphate hydrolases"/>
    <property type="match status" value="1"/>
</dbReference>
<dbReference type="AlphaFoldDB" id="A0A9P5P699"/>
<evidence type="ECO:0000313" key="5">
    <source>
        <dbReference type="EMBL" id="KAF9059669.1"/>
    </source>
</evidence>
<accession>A0A9P5P699</accession>
<dbReference type="OrthoDB" id="2110130at2759"/>
<name>A0A9P5P699_9AGAR</name>
<dbReference type="GO" id="GO:0005524">
    <property type="term" value="F:ATP binding"/>
    <property type="evidence" value="ECO:0007669"/>
    <property type="project" value="UniProtKB-KW"/>
</dbReference>
<comment type="caution">
    <text evidence="5">The sequence shown here is derived from an EMBL/GenBank/DDBJ whole genome shotgun (WGS) entry which is preliminary data.</text>
</comment>
<reference evidence="5" key="1">
    <citation type="submission" date="2020-11" db="EMBL/GenBank/DDBJ databases">
        <authorList>
            <consortium name="DOE Joint Genome Institute"/>
            <person name="Ahrendt S."/>
            <person name="Riley R."/>
            <person name="Andreopoulos W."/>
            <person name="Labutti K."/>
            <person name="Pangilinan J."/>
            <person name="Ruiz-Duenas F.J."/>
            <person name="Barrasa J.M."/>
            <person name="Sanchez-Garcia M."/>
            <person name="Camarero S."/>
            <person name="Miyauchi S."/>
            <person name="Serrano A."/>
            <person name="Linde D."/>
            <person name="Babiker R."/>
            <person name="Drula E."/>
            <person name="Ayuso-Fernandez I."/>
            <person name="Pacheco R."/>
            <person name="Padilla G."/>
            <person name="Ferreira P."/>
            <person name="Barriuso J."/>
            <person name="Kellner H."/>
            <person name="Castanera R."/>
            <person name="Alfaro M."/>
            <person name="Ramirez L."/>
            <person name="Pisabarro A.G."/>
            <person name="Kuo A."/>
            <person name="Tritt A."/>
            <person name="Lipzen A."/>
            <person name="He G."/>
            <person name="Yan M."/>
            <person name="Ng V."/>
            <person name="Cullen D."/>
            <person name="Martin F."/>
            <person name="Rosso M.-N."/>
            <person name="Henrissat B."/>
            <person name="Hibbett D."/>
            <person name="Martinez A.T."/>
            <person name="Grigoriev I.V."/>
        </authorList>
    </citation>
    <scope>NUCLEOTIDE SEQUENCE</scope>
    <source>
        <strain evidence="5">AH 40177</strain>
    </source>
</reference>
<keyword evidence="2" id="KW-0547">Nucleotide-binding</keyword>
<dbReference type="Proteomes" id="UP000772434">
    <property type="component" value="Unassembled WGS sequence"/>
</dbReference>
<feature type="non-terminal residue" evidence="5">
    <location>
        <position position="1"/>
    </location>
</feature>
<sequence>TTLLFVSHDCTFTDNVAEEILVLQDLTLEWFPGNLSAYKDTRQEHQRYLTKMKDAQTKQKAHMEESIAGNIRAAKATGDDKKLRQAASRQKKVDERMGYQAGIRGGKFKLNRDIIRG</sequence>
<keyword evidence="3" id="KW-0067">ATP-binding</keyword>